<name>X1F705_9ZZZZ</name>
<protein>
    <submittedName>
        <fullName evidence="1">Uncharacterized protein</fullName>
    </submittedName>
</protein>
<proteinExistence type="predicted"/>
<gene>
    <name evidence="1" type="ORF">S01H4_65399</name>
</gene>
<dbReference type="EMBL" id="BART01040002">
    <property type="protein sequence ID" value="GAH25169.1"/>
    <property type="molecule type" value="Genomic_DNA"/>
</dbReference>
<sequence length="106" mass="12140">DKGKKRFDQLMSNINNLSSSLLEFNQKFTNHIKNLEQGRSSLADLTERHKSLDKFIQSSLNTEQEDVMTIYKKSTSRMKSNLNNINKDTKGYLSNLKAAIILLESS</sequence>
<organism evidence="1">
    <name type="scientific">marine sediment metagenome</name>
    <dbReference type="NCBI Taxonomy" id="412755"/>
    <lineage>
        <taxon>unclassified sequences</taxon>
        <taxon>metagenomes</taxon>
        <taxon>ecological metagenomes</taxon>
    </lineage>
</organism>
<comment type="caution">
    <text evidence="1">The sequence shown here is derived from an EMBL/GenBank/DDBJ whole genome shotgun (WGS) entry which is preliminary data.</text>
</comment>
<feature type="non-terminal residue" evidence="1">
    <location>
        <position position="106"/>
    </location>
</feature>
<accession>X1F705</accession>
<dbReference type="AlphaFoldDB" id="X1F705"/>
<feature type="non-terminal residue" evidence="1">
    <location>
        <position position="1"/>
    </location>
</feature>
<evidence type="ECO:0000313" key="1">
    <source>
        <dbReference type="EMBL" id="GAH25169.1"/>
    </source>
</evidence>
<reference evidence="1" key="1">
    <citation type="journal article" date="2014" name="Front. Microbiol.">
        <title>High frequency of phylogenetically diverse reductive dehalogenase-homologous genes in deep subseafloor sedimentary metagenomes.</title>
        <authorList>
            <person name="Kawai M."/>
            <person name="Futagami T."/>
            <person name="Toyoda A."/>
            <person name="Takaki Y."/>
            <person name="Nishi S."/>
            <person name="Hori S."/>
            <person name="Arai W."/>
            <person name="Tsubouchi T."/>
            <person name="Morono Y."/>
            <person name="Uchiyama I."/>
            <person name="Ito T."/>
            <person name="Fujiyama A."/>
            <person name="Inagaki F."/>
            <person name="Takami H."/>
        </authorList>
    </citation>
    <scope>NUCLEOTIDE SEQUENCE</scope>
    <source>
        <strain evidence="1">Expedition CK06-06</strain>
    </source>
</reference>